<dbReference type="Proteomes" id="UP000298471">
    <property type="component" value="Unassembled WGS sequence"/>
</dbReference>
<name>A0A4Z0QJF5_9BACT</name>
<reference evidence="1 2" key="1">
    <citation type="submission" date="2019-04" db="EMBL/GenBank/DDBJ databases">
        <authorList>
            <person name="Feng G."/>
            <person name="Zhang J."/>
            <person name="Zhu H."/>
        </authorList>
    </citation>
    <scope>NUCLEOTIDE SEQUENCE [LARGE SCALE GENOMIC DNA]</scope>
    <source>
        <strain evidence="1 2">9PBR-1</strain>
    </source>
</reference>
<evidence type="ECO:0000313" key="1">
    <source>
        <dbReference type="EMBL" id="TGE29399.1"/>
    </source>
</evidence>
<sequence>MSMTSYERLRIKHRALLSQPPNEDALRDLLSELPAQLKDIAHNRPALEEEVDHSQQQLQQIKRHMTRGQLATTESIARGVHEALAPLFPPTLRSRENSTW</sequence>
<organism evidence="1 2">
    <name type="scientific">Hymenobacter metallicola</name>
    <dbReference type="NCBI Taxonomy" id="2563114"/>
    <lineage>
        <taxon>Bacteria</taxon>
        <taxon>Pseudomonadati</taxon>
        <taxon>Bacteroidota</taxon>
        <taxon>Cytophagia</taxon>
        <taxon>Cytophagales</taxon>
        <taxon>Hymenobacteraceae</taxon>
        <taxon>Hymenobacter</taxon>
    </lineage>
</organism>
<dbReference type="RefSeq" id="WP_135393803.1">
    <property type="nucleotide sequence ID" value="NZ_SRMB01000001.1"/>
</dbReference>
<dbReference type="AlphaFoldDB" id="A0A4Z0QJF5"/>
<protein>
    <submittedName>
        <fullName evidence="1">Uncharacterized protein</fullName>
    </submittedName>
</protein>
<gene>
    <name evidence="1" type="ORF">E5K02_08090</name>
</gene>
<keyword evidence="2" id="KW-1185">Reference proteome</keyword>
<proteinExistence type="predicted"/>
<dbReference type="OrthoDB" id="9918264at2"/>
<dbReference type="EMBL" id="SRMB01000001">
    <property type="protein sequence ID" value="TGE29399.1"/>
    <property type="molecule type" value="Genomic_DNA"/>
</dbReference>
<comment type="caution">
    <text evidence="1">The sequence shown here is derived from an EMBL/GenBank/DDBJ whole genome shotgun (WGS) entry which is preliminary data.</text>
</comment>
<evidence type="ECO:0000313" key="2">
    <source>
        <dbReference type="Proteomes" id="UP000298471"/>
    </source>
</evidence>
<accession>A0A4Z0QJF5</accession>